<dbReference type="InterPro" id="IPR002173">
    <property type="entry name" value="Carboh/pur_kinase_PfkB_CS"/>
</dbReference>
<protein>
    <submittedName>
        <fullName evidence="4">Sugar or nucleoside kinase, ribokinase family</fullName>
    </submittedName>
</protein>
<dbReference type="PANTHER" id="PTHR10584">
    <property type="entry name" value="SUGAR KINASE"/>
    <property type="match status" value="1"/>
</dbReference>
<evidence type="ECO:0000256" key="1">
    <source>
        <dbReference type="ARBA" id="ARBA00022679"/>
    </source>
</evidence>
<evidence type="ECO:0000259" key="3">
    <source>
        <dbReference type="Pfam" id="PF00294"/>
    </source>
</evidence>
<dbReference type="InterPro" id="IPR029056">
    <property type="entry name" value="Ribokinase-like"/>
</dbReference>
<dbReference type="AlphaFoldDB" id="A0A1G8G032"/>
<reference evidence="5" key="1">
    <citation type="submission" date="2016-10" db="EMBL/GenBank/DDBJ databases">
        <authorList>
            <person name="Varghese N."/>
            <person name="Submissions S."/>
        </authorList>
    </citation>
    <scope>NUCLEOTIDE SEQUENCE [LARGE SCALE GENOMIC DNA]</scope>
    <source>
        <strain evidence="5">DSM 23313</strain>
    </source>
</reference>
<dbReference type="Proteomes" id="UP000243588">
    <property type="component" value="Unassembled WGS sequence"/>
</dbReference>
<dbReference type="STRING" id="702745.SAMN05421818_1218"/>
<dbReference type="GO" id="GO:0005829">
    <property type="term" value="C:cytosol"/>
    <property type="evidence" value="ECO:0007669"/>
    <property type="project" value="TreeGrafter"/>
</dbReference>
<dbReference type="PANTHER" id="PTHR10584:SF166">
    <property type="entry name" value="RIBOKINASE"/>
    <property type="match status" value="1"/>
</dbReference>
<keyword evidence="5" id="KW-1185">Reference proteome</keyword>
<evidence type="ECO:0000313" key="4">
    <source>
        <dbReference type="EMBL" id="SDH87724.1"/>
    </source>
</evidence>
<gene>
    <name evidence="4" type="ORF">SAMN05421818_1218</name>
</gene>
<evidence type="ECO:0000256" key="2">
    <source>
        <dbReference type="ARBA" id="ARBA00022777"/>
    </source>
</evidence>
<sequence>MHLHFLAKNMNKLLIVGTVAFDEIETPFGKTDKVLGGAATYIGLSASHFNVKSAIVSVVGEDFPQEHLDLLKSKNIETSGIEVVKGGKTFFWSGRYHNDLNSRDTLDTQLNVLADFDPVVPNDYKDSDVVMLGNLHPNIQMKVLDQMTKKPKLVVLDTMNFWMNCALDELKEVLKRIDVITINDEEARQLSGEYSLVKAAEVIHEMGPKFVVIKKGEHGALLFANKDVFFAPALPLKEVFDPTGAGDTFAGGFTGYLTQSSNVSFRNMKNAIIYGSNLASFCVEKFGTQRMEDLNDKEVVERLQQFKMLTQFDIELTQ</sequence>
<keyword evidence="2 4" id="KW-0418">Kinase</keyword>
<dbReference type="GO" id="GO:0016301">
    <property type="term" value="F:kinase activity"/>
    <property type="evidence" value="ECO:0007669"/>
    <property type="project" value="UniProtKB-KW"/>
</dbReference>
<name>A0A1G8G032_9FLAO</name>
<dbReference type="InterPro" id="IPR011611">
    <property type="entry name" value="PfkB_dom"/>
</dbReference>
<dbReference type="Gene3D" id="3.40.1190.20">
    <property type="match status" value="1"/>
</dbReference>
<dbReference type="PROSITE" id="PS00584">
    <property type="entry name" value="PFKB_KINASES_2"/>
    <property type="match status" value="1"/>
</dbReference>
<evidence type="ECO:0000313" key="5">
    <source>
        <dbReference type="Proteomes" id="UP000243588"/>
    </source>
</evidence>
<proteinExistence type="predicted"/>
<dbReference type="SUPFAM" id="SSF53613">
    <property type="entry name" value="Ribokinase-like"/>
    <property type="match status" value="1"/>
</dbReference>
<organism evidence="4 5">
    <name type="scientific">Myroides phaeus</name>
    <dbReference type="NCBI Taxonomy" id="702745"/>
    <lineage>
        <taxon>Bacteria</taxon>
        <taxon>Pseudomonadati</taxon>
        <taxon>Bacteroidota</taxon>
        <taxon>Flavobacteriia</taxon>
        <taxon>Flavobacteriales</taxon>
        <taxon>Flavobacteriaceae</taxon>
        <taxon>Myroides</taxon>
    </lineage>
</organism>
<feature type="domain" description="Carbohydrate kinase PfkB" evidence="3">
    <location>
        <begin position="30"/>
        <end position="291"/>
    </location>
</feature>
<dbReference type="EMBL" id="FNDQ01000021">
    <property type="protein sequence ID" value="SDH87724.1"/>
    <property type="molecule type" value="Genomic_DNA"/>
</dbReference>
<keyword evidence="1" id="KW-0808">Transferase</keyword>
<accession>A0A1G8G032</accession>
<dbReference type="Pfam" id="PF00294">
    <property type="entry name" value="PfkB"/>
    <property type="match status" value="1"/>
</dbReference>